<dbReference type="Gene3D" id="3.40.395.10">
    <property type="entry name" value="Adenoviral Proteinase, Chain A"/>
    <property type="match status" value="1"/>
</dbReference>
<organism evidence="6 7">
    <name type="scientific">Latimeria chalumnae</name>
    <name type="common">Coelacanth</name>
    <dbReference type="NCBI Taxonomy" id="7897"/>
    <lineage>
        <taxon>Eukaryota</taxon>
        <taxon>Metazoa</taxon>
        <taxon>Chordata</taxon>
        <taxon>Craniata</taxon>
        <taxon>Vertebrata</taxon>
        <taxon>Euteleostomi</taxon>
        <taxon>Coelacanthiformes</taxon>
        <taxon>Coelacanthidae</taxon>
        <taxon>Latimeria</taxon>
    </lineage>
</organism>
<dbReference type="STRING" id="7897.ENSLACP00000001417"/>
<evidence type="ECO:0000256" key="2">
    <source>
        <dbReference type="ARBA" id="ARBA00022670"/>
    </source>
</evidence>
<evidence type="ECO:0000256" key="1">
    <source>
        <dbReference type="ARBA" id="ARBA00005234"/>
    </source>
</evidence>
<evidence type="ECO:0000256" key="4">
    <source>
        <dbReference type="ARBA" id="ARBA00022807"/>
    </source>
</evidence>
<sequence length="212" mass="24280">MDPVILSYNDSLLRHSDVSLLDPPKWLNDHIIGFTFEYFATDLFQDFCSSVCFIGPEVAQFIKCATSQEELAIFLESLDLPHKKLVFLPVNDNLNQVAGGTHWSLLVYNRDRGGFGHYDSYSGSNTHHARQIVEKLEPFLGKRAVRVPFVEEQAPSQQNSYDCGMYVICSTEVLCEEYLKGQPRVLLQLLTPLYITQKRAEYKRLIEKLAKK</sequence>
<dbReference type="OMA" id="GFYFEYL"/>
<dbReference type="GeneID" id="102365993"/>
<dbReference type="OrthoDB" id="5065855at2759"/>
<dbReference type="SUPFAM" id="SSF54001">
    <property type="entry name" value="Cysteine proteinases"/>
    <property type="match status" value="1"/>
</dbReference>
<dbReference type="PANTHER" id="PTHR46468:SF1">
    <property type="entry name" value="SENTRIN-SPECIFIC PROTEASE 8"/>
    <property type="match status" value="1"/>
</dbReference>
<dbReference type="FunCoup" id="H2ZVJ6">
    <property type="interactions" value="682"/>
</dbReference>
<dbReference type="Pfam" id="PF02902">
    <property type="entry name" value="Peptidase_C48"/>
    <property type="match status" value="1"/>
</dbReference>
<dbReference type="RefSeq" id="XP_006013951.1">
    <property type="nucleotide sequence ID" value="XM_006013889.3"/>
</dbReference>
<dbReference type="KEGG" id="lcm:102365993"/>
<protein>
    <submittedName>
        <fullName evidence="6">SUMO peptidase family member, NEDD8 specific</fullName>
    </submittedName>
</protein>
<dbReference type="GO" id="GO:0008234">
    <property type="term" value="F:cysteine-type peptidase activity"/>
    <property type="evidence" value="ECO:0007669"/>
    <property type="project" value="UniProtKB-KW"/>
</dbReference>
<dbReference type="RefSeq" id="XP_006013952.1">
    <property type="nucleotide sequence ID" value="XM_006013890.3"/>
</dbReference>
<accession>H2ZVJ6</accession>
<dbReference type="CTD" id="123228"/>
<keyword evidence="7" id="KW-1185">Reference proteome</keyword>
<evidence type="ECO:0000313" key="7">
    <source>
        <dbReference type="Proteomes" id="UP000008672"/>
    </source>
</evidence>
<keyword evidence="4" id="KW-0788">Thiol protease</keyword>
<dbReference type="AlphaFoldDB" id="H2ZVJ6"/>
<reference evidence="6" key="3">
    <citation type="submission" date="2025-09" db="UniProtKB">
        <authorList>
            <consortium name="Ensembl"/>
        </authorList>
    </citation>
    <scope>IDENTIFICATION</scope>
</reference>
<dbReference type="RefSeq" id="XP_064421838.1">
    <property type="nucleotide sequence ID" value="XM_064565768.1"/>
</dbReference>
<reference evidence="7" key="1">
    <citation type="submission" date="2011-08" db="EMBL/GenBank/DDBJ databases">
        <title>The draft genome of Latimeria chalumnae.</title>
        <authorList>
            <person name="Di Palma F."/>
            <person name="Alfoldi J."/>
            <person name="Johnson J."/>
            <person name="Berlin A."/>
            <person name="Gnerre S."/>
            <person name="Jaffe D."/>
            <person name="MacCallum I."/>
            <person name="Young S."/>
            <person name="Walker B.J."/>
            <person name="Lander E."/>
            <person name="Lindblad-Toh K."/>
        </authorList>
    </citation>
    <scope>NUCLEOTIDE SEQUENCE [LARGE SCALE GENOMIC DNA]</scope>
    <source>
        <strain evidence="7">Wild caught</strain>
    </source>
</reference>
<reference evidence="6" key="2">
    <citation type="submission" date="2025-08" db="UniProtKB">
        <authorList>
            <consortium name="Ensembl"/>
        </authorList>
    </citation>
    <scope>IDENTIFICATION</scope>
</reference>
<evidence type="ECO:0000256" key="3">
    <source>
        <dbReference type="ARBA" id="ARBA00022801"/>
    </source>
</evidence>
<dbReference type="GeneTree" id="ENSGT00390000014038"/>
<dbReference type="eggNOG" id="KOG3246">
    <property type="taxonomic scope" value="Eukaryota"/>
</dbReference>
<keyword evidence="3" id="KW-0378">Hydrolase</keyword>
<dbReference type="GO" id="GO:0000338">
    <property type="term" value="P:protein deneddylation"/>
    <property type="evidence" value="ECO:0007669"/>
    <property type="project" value="TreeGrafter"/>
</dbReference>
<dbReference type="PANTHER" id="PTHR46468">
    <property type="entry name" value="SENTRIN-SPECIFIC PROTEASE 8"/>
    <property type="match status" value="1"/>
</dbReference>
<gene>
    <name evidence="6" type="primary">SENP8</name>
</gene>
<dbReference type="EMBL" id="AFYH01264803">
    <property type="status" value="NOT_ANNOTATED_CDS"/>
    <property type="molecule type" value="Genomic_DNA"/>
</dbReference>
<dbReference type="Proteomes" id="UP000008672">
    <property type="component" value="Unassembled WGS sequence"/>
</dbReference>
<dbReference type="Ensembl" id="ENSLACT00000001429.1">
    <property type="protein sequence ID" value="ENSLACP00000001417.1"/>
    <property type="gene ID" value="ENSLACG00000001269.1"/>
</dbReference>
<evidence type="ECO:0000259" key="5">
    <source>
        <dbReference type="PROSITE" id="PS50600"/>
    </source>
</evidence>
<feature type="domain" description="Ubiquitin-like protease family profile" evidence="5">
    <location>
        <begin position="11"/>
        <end position="174"/>
    </location>
</feature>
<dbReference type="InParanoid" id="H2ZVJ6"/>
<dbReference type="Bgee" id="ENSLACG00000001269">
    <property type="expression patterns" value="Expressed in muscle tissue and 6 other cell types or tissues"/>
</dbReference>
<dbReference type="InterPro" id="IPR038765">
    <property type="entry name" value="Papain-like_cys_pep_sf"/>
</dbReference>
<evidence type="ECO:0000313" key="6">
    <source>
        <dbReference type="Ensembl" id="ENSLACP00000001417.1"/>
    </source>
</evidence>
<dbReference type="InterPro" id="IPR003653">
    <property type="entry name" value="Peptidase_C48_C"/>
</dbReference>
<dbReference type="InterPro" id="IPR044613">
    <property type="entry name" value="Nep1/2-like"/>
</dbReference>
<proteinExistence type="inferred from homology"/>
<dbReference type="PROSITE" id="PS50600">
    <property type="entry name" value="ULP_PROTEASE"/>
    <property type="match status" value="1"/>
</dbReference>
<keyword evidence="2" id="KW-0645">Protease</keyword>
<dbReference type="GO" id="GO:0006508">
    <property type="term" value="P:proteolysis"/>
    <property type="evidence" value="ECO:0007669"/>
    <property type="project" value="UniProtKB-KW"/>
</dbReference>
<name>H2ZVJ6_LATCH</name>
<comment type="similarity">
    <text evidence="1">Belongs to the peptidase C48 family.</text>
</comment>
<dbReference type="HOGENOM" id="CLU_043678_3_1_1"/>
<dbReference type="GO" id="GO:0019784">
    <property type="term" value="F:deNEDDylase activity"/>
    <property type="evidence" value="ECO:0007669"/>
    <property type="project" value="InterPro"/>
</dbReference>